<organism evidence="8 9">
    <name type="scientific">Aspergillus rambellii</name>
    <dbReference type="NCBI Taxonomy" id="308745"/>
    <lineage>
        <taxon>Eukaryota</taxon>
        <taxon>Fungi</taxon>
        <taxon>Dikarya</taxon>
        <taxon>Ascomycota</taxon>
        <taxon>Pezizomycotina</taxon>
        <taxon>Eurotiomycetes</taxon>
        <taxon>Eurotiomycetidae</taxon>
        <taxon>Eurotiales</taxon>
        <taxon>Aspergillaceae</taxon>
        <taxon>Aspergillus</taxon>
        <taxon>Aspergillus subgen. Nidulantes</taxon>
    </lineage>
</organism>
<dbReference type="CDD" id="cd12148">
    <property type="entry name" value="fungal_TF_MHR"/>
    <property type="match status" value="1"/>
</dbReference>
<feature type="domain" description="Zn(2)-C6 fungal-type" evidence="7">
    <location>
        <begin position="46"/>
        <end position="75"/>
    </location>
</feature>
<sequence>MSDPQPSTRPLAPAPSLSQQSQDAPTTATPSSSNEDNPGRKHKTTACRACKQKKLKCRGDPPCQHCVANGIECHVDEMADMRRKLAMKRKLGRLEQSEDVLLQLVSVLRDSENKRVAQLLNLIRSNASVKELKVFLEDQFSRSEIEKSPGLREVQRQIFRPLEQEEIEDDGEPQRAPRRMLDVCRLADNPIYRVPAKPWTTITDDDDLVSHLVSLFFTWTYPFFCWMDRDVFISEMQKGDLNSPYCTPFLVNAILSEASYNSDYAEAFTVPHDPLSRGDHFYEEARRLLEQEERDGPVSIPTIQGLLILFIRMVMMGKDRMGWMHLDLAGRAAEEYAATYPPRPIEDESVRVSENVVNWTLWGNFSIASTAAVSFMKHIDSQPPQRPRVPIHHENPHDTWSPYPRSIEPVQGHYVCVFDRWCDLCCITIAISRAFHSVEDRLPQSQTISLVDDVYRQLQGWYANLPECLNVDTAVVPHILGLHLYYHTTVIQIFWFLQSYYSSRMDHEKAKSAQATTHANARRIAHLISIHRNRWGIDRMAPCTLQWLTTSLFALLPALDSVENRNAFIELCILSRSFSRRFPLGKGIMRMLQLSASQMKVSLPEETGVLFSAFEAESWTEKDRQAFSSFYPHFASVIQHGPLRKDDVAMDRFLEKWDNLTISDQGGTYE</sequence>
<dbReference type="Gene3D" id="4.10.240.10">
    <property type="entry name" value="Zn(2)-C6 fungal-type DNA-binding domain"/>
    <property type="match status" value="1"/>
</dbReference>
<dbReference type="PANTHER" id="PTHR47256">
    <property type="entry name" value="ZN(II)2CYS6 TRANSCRIPTION FACTOR (EUROFUNG)-RELATED"/>
    <property type="match status" value="1"/>
</dbReference>
<evidence type="ECO:0000256" key="6">
    <source>
        <dbReference type="SAM" id="MobiDB-lite"/>
    </source>
</evidence>
<dbReference type="AlphaFoldDB" id="A0A0F8UUT5"/>
<evidence type="ECO:0000256" key="5">
    <source>
        <dbReference type="ARBA" id="ARBA00023242"/>
    </source>
</evidence>
<evidence type="ECO:0000256" key="4">
    <source>
        <dbReference type="ARBA" id="ARBA00023163"/>
    </source>
</evidence>
<keyword evidence="5" id="KW-0539">Nucleus</keyword>
<evidence type="ECO:0000256" key="3">
    <source>
        <dbReference type="ARBA" id="ARBA00023125"/>
    </source>
</evidence>
<evidence type="ECO:0000256" key="2">
    <source>
        <dbReference type="ARBA" id="ARBA00023015"/>
    </source>
</evidence>
<evidence type="ECO:0000256" key="1">
    <source>
        <dbReference type="ARBA" id="ARBA00022723"/>
    </source>
</evidence>
<dbReference type="GO" id="GO:0003677">
    <property type="term" value="F:DNA binding"/>
    <property type="evidence" value="ECO:0007669"/>
    <property type="project" value="UniProtKB-KW"/>
</dbReference>
<dbReference type="PROSITE" id="PS00463">
    <property type="entry name" value="ZN2_CY6_FUNGAL_1"/>
    <property type="match status" value="1"/>
</dbReference>
<dbReference type="PANTHER" id="PTHR47256:SF4">
    <property type="entry name" value="ZN(II)2CYS6 TRANSCRIPTION FACTOR (EUROFUNG)"/>
    <property type="match status" value="1"/>
</dbReference>
<dbReference type="Pfam" id="PF04082">
    <property type="entry name" value="Fungal_trans"/>
    <property type="match status" value="1"/>
</dbReference>
<dbReference type="GO" id="GO:0006351">
    <property type="term" value="P:DNA-templated transcription"/>
    <property type="evidence" value="ECO:0007669"/>
    <property type="project" value="InterPro"/>
</dbReference>
<reference evidence="8 9" key="1">
    <citation type="submission" date="2015-02" db="EMBL/GenBank/DDBJ databases">
        <title>Draft Genome Sequences of Two Closely-Related Aflatoxigenic Aspergillus Species Obtained from the Cote d'Ivoire.</title>
        <authorList>
            <person name="Moore G.G."/>
            <person name="Beltz S.B."/>
            <person name="Mack B.M."/>
        </authorList>
    </citation>
    <scope>NUCLEOTIDE SEQUENCE [LARGE SCALE GENOMIC DNA]</scope>
    <source>
        <strain evidence="8 9">SRRC1468</strain>
    </source>
</reference>
<keyword evidence="9" id="KW-1185">Reference proteome</keyword>
<feature type="compositionally biased region" description="Polar residues" evidence="6">
    <location>
        <begin position="16"/>
        <end position="36"/>
    </location>
</feature>
<evidence type="ECO:0000259" key="7">
    <source>
        <dbReference type="PROSITE" id="PS50048"/>
    </source>
</evidence>
<dbReference type="PROSITE" id="PS50048">
    <property type="entry name" value="ZN2_CY6_FUNGAL_2"/>
    <property type="match status" value="1"/>
</dbReference>
<dbReference type="Pfam" id="PF00172">
    <property type="entry name" value="Zn_clus"/>
    <property type="match status" value="1"/>
</dbReference>
<dbReference type="EMBL" id="JZBS01003541">
    <property type="protein sequence ID" value="KKK14586.1"/>
    <property type="molecule type" value="Genomic_DNA"/>
</dbReference>
<dbReference type="InterPro" id="IPR001138">
    <property type="entry name" value="Zn2Cys6_DnaBD"/>
</dbReference>
<dbReference type="InterPro" id="IPR007219">
    <property type="entry name" value="XnlR_reg_dom"/>
</dbReference>
<dbReference type="GO" id="GO:0000981">
    <property type="term" value="F:DNA-binding transcription factor activity, RNA polymerase II-specific"/>
    <property type="evidence" value="ECO:0007669"/>
    <property type="project" value="InterPro"/>
</dbReference>
<evidence type="ECO:0000313" key="9">
    <source>
        <dbReference type="Proteomes" id="UP000034291"/>
    </source>
</evidence>
<dbReference type="SUPFAM" id="SSF57701">
    <property type="entry name" value="Zn2/Cys6 DNA-binding domain"/>
    <property type="match status" value="1"/>
</dbReference>
<keyword evidence="4" id="KW-0804">Transcription</keyword>
<accession>A0A0F8UUT5</accession>
<evidence type="ECO:0000313" key="8">
    <source>
        <dbReference type="EMBL" id="KKK14586.1"/>
    </source>
</evidence>
<dbReference type="GO" id="GO:0008270">
    <property type="term" value="F:zinc ion binding"/>
    <property type="evidence" value="ECO:0007669"/>
    <property type="project" value="InterPro"/>
</dbReference>
<dbReference type="SMART" id="SM00066">
    <property type="entry name" value="GAL4"/>
    <property type="match status" value="1"/>
</dbReference>
<keyword evidence="1" id="KW-0479">Metal-binding</keyword>
<dbReference type="OrthoDB" id="2593732at2759"/>
<dbReference type="Proteomes" id="UP000034291">
    <property type="component" value="Unassembled WGS sequence"/>
</dbReference>
<dbReference type="InterPro" id="IPR036864">
    <property type="entry name" value="Zn2-C6_fun-type_DNA-bd_sf"/>
</dbReference>
<protein>
    <recommendedName>
        <fullName evidence="7">Zn(2)-C6 fungal-type domain-containing protein</fullName>
    </recommendedName>
</protein>
<proteinExistence type="predicted"/>
<keyword evidence="2" id="KW-0805">Transcription regulation</keyword>
<feature type="region of interest" description="Disordered" evidence="6">
    <location>
        <begin position="1"/>
        <end position="45"/>
    </location>
</feature>
<dbReference type="InterPro" id="IPR053187">
    <property type="entry name" value="Notoamide_regulator"/>
</dbReference>
<dbReference type="STRING" id="308745.A0A0F8UUT5"/>
<gene>
    <name evidence="8" type="ORF">ARAM_005799</name>
</gene>
<comment type="caution">
    <text evidence="8">The sequence shown here is derived from an EMBL/GenBank/DDBJ whole genome shotgun (WGS) entry which is preliminary data.</text>
</comment>
<keyword evidence="3" id="KW-0238">DNA-binding</keyword>
<name>A0A0F8UUT5_9EURO</name>
<dbReference type="CDD" id="cd00067">
    <property type="entry name" value="GAL4"/>
    <property type="match status" value="1"/>
</dbReference>